<reference evidence="5 6" key="1">
    <citation type="submission" date="2023-04" db="EMBL/GenBank/DDBJ databases">
        <title>Fusibacter bizertensis strain WBS, isolated from littoral bottom sediments of the Arctic seas - biochemical and genomic analysis.</title>
        <authorList>
            <person name="Brioukhanov A.L."/>
        </authorList>
    </citation>
    <scope>NUCLEOTIDE SEQUENCE [LARGE SCALE GENOMIC DNA]</scope>
    <source>
        <strain evidence="5 6">WBS</strain>
    </source>
</reference>
<evidence type="ECO:0000256" key="3">
    <source>
        <dbReference type="PROSITE-ProRule" id="PRU00169"/>
    </source>
</evidence>
<dbReference type="InterPro" id="IPR001789">
    <property type="entry name" value="Sig_transdc_resp-reg_receiver"/>
</dbReference>
<evidence type="ECO:0000256" key="1">
    <source>
        <dbReference type="ARBA" id="ARBA00018672"/>
    </source>
</evidence>
<name>A0ABT6N818_9FIRM</name>
<dbReference type="EMBL" id="JARYZI010000001">
    <property type="protein sequence ID" value="MDH8676556.1"/>
    <property type="molecule type" value="Genomic_DNA"/>
</dbReference>
<comment type="function">
    <text evidence="2">May play the central regulatory role in sporulation. It may be an element of the effector pathway responsible for the activation of sporulation genes in response to nutritional stress. Spo0A may act in concert with spo0H (a sigma factor) to control the expression of some genes that are critical to the sporulation process.</text>
</comment>
<dbReference type="PROSITE" id="PS50110">
    <property type="entry name" value="RESPONSE_REGULATORY"/>
    <property type="match status" value="1"/>
</dbReference>
<proteinExistence type="predicted"/>
<dbReference type="CDD" id="cd00156">
    <property type="entry name" value="REC"/>
    <property type="match status" value="1"/>
</dbReference>
<protein>
    <recommendedName>
        <fullName evidence="1">Stage 0 sporulation protein A homolog</fullName>
    </recommendedName>
</protein>
<evidence type="ECO:0000313" key="5">
    <source>
        <dbReference type="EMBL" id="MDH8676556.1"/>
    </source>
</evidence>
<dbReference type="InterPro" id="IPR011006">
    <property type="entry name" value="CheY-like_superfamily"/>
</dbReference>
<feature type="modified residue" description="4-aspartylphosphate" evidence="3">
    <location>
        <position position="54"/>
    </location>
</feature>
<dbReference type="InterPro" id="IPR051271">
    <property type="entry name" value="2C-system_Tx_regulators"/>
</dbReference>
<gene>
    <name evidence="5" type="ORF">QE109_00285</name>
</gene>
<dbReference type="PANTHER" id="PTHR45526:SF1">
    <property type="entry name" value="TRANSCRIPTIONAL REGULATORY PROTEIN DCUR-RELATED"/>
    <property type="match status" value="1"/>
</dbReference>
<organism evidence="5 6">
    <name type="scientific">Fusibacter bizertensis</name>
    <dbReference type="NCBI Taxonomy" id="1488331"/>
    <lineage>
        <taxon>Bacteria</taxon>
        <taxon>Bacillati</taxon>
        <taxon>Bacillota</taxon>
        <taxon>Clostridia</taxon>
        <taxon>Eubacteriales</taxon>
        <taxon>Eubacteriales Family XII. Incertae Sedis</taxon>
        <taxon>Fusibacter</taxon>
    </lineage>
</organism>
<sequence>MTNIMVIDINATTVYRIRKILDGIPVEIVSATTMYEAINRVGNLQSVLDLIIIDVNLGSEDGYDLITKLKEINPNLMVIISTSLNTRKSFVRAIRVGANDYILKPFDDEYMKQKLLTHIKFIDSAKTLPATSQKQIDTSIYKSIKKAVRENHELLIGLILVYNKKNPAQPANNVRDIAIIKGLYKDLEESLNIEDEVISYSNNGFVIVLHKKSIHMKTEVVALYKGICESYFINKNVDEFGFDIEFINLPNEIDPRQNALSILAGRIEKNIG</sequence>
<comment type="caution">
    <text evidence="5">The sequence shown here is derived from an EMBL/GenBank/DDBJ whole genome shotgun (WGS) entry which is preliminary data.</text>
</comment>
<dbReference type="Proteomes" id="UP001158045">
    <property type="component" value="Unassembled WGS sequence"/>
</dbReference>
<evidence type="ECO:0000313" key="6">
    <source>
        <dbReference type="Proteomes" id="UP001158045"/>
    </source>
</evidence>
<evidence type="ECO:0000259" key="4">
    <source>
        <dbReference type="PROSITE" id="PS50110"/>
    </source>
</evidence>
<dbReference type="RefSeq" id="WP_281092358.1">
    <property type="nucleotide sequence ID" value="NZ_JARYZI010000001.1"/>
</dbReference>
<evidence type="ECO:0000256" key="2">
    <source>
        <dbReference type="ARBA" id="ARBA00024867"/>
    </source>
</evidence>
<feature type="domain" description="Response regulatory" evidence="4">
    <location>
        <begin position="3"/>
        <end position="119"/>
    </location>
</feature>
<accession>A0ABT6N818</accession>
<dbReference type="SMART" id="SM00448">
    <property type="entry name" value="REC"/>
    <property type="match status" value="1"/>
</dbReference>
<dbReference type="Gene3D" id="3.40.50.2300">
    <property type="match status" value="1"/>
</dbReference>
<dbReference type="SUPFAM" id="SSF52172">
    <property type="entry name" value="CheY-like"/>
    <property type="match status" value="1"/>
</dbReference>
<dbReference type="PANTHER" id="PTHR45526">
    <property type="entry name" value="TRANSCRIPTIONAL REGULATORY PROTEIN DPIA"/>
    <property type="match status" value="1"/>
</dbReference>
<keyword evidence="3" id="KW-0597">Phosphoprotein</keyword>
<keyword evidence="6" id="KW-1185">Reference proteome</keyword>
<dbReference type="Pfam" id="PF00072">
    <property type="entry name" value="Response_reg"/>
    <property type="match status" value="1"/>
</dbReference>